<evidence type="ECO:0000313" key="5">
    <source>
        <dbReference type="EMBL" id="MBO1510286.1"/>
    </source>
</evidence>
<protein>
    <submittedName>
        <fullName evidence="5">Helix-turn-helix transcriptional regulator</fullName>
    </submittedName>
</protein>
<dbReference type="InterPro" id="IPR018060">
    <property type="entry name" value="HTH_AraC"/>
</dbReference>
<dbReference type="PANTHER" id="PTHR43280">
    <property type="entry name" value="ARAC-FAMILY TRANSCRIPTIONAL REGULATOR"/>
    <property type="match status" value="1"/>
</dbReference>
<dbReference type="SUPFAM" id="SSF51215">
    <property type="entry name" value="Regulatory protein AraC"/>
    <property type="match status" value="1"/>
</dbReference>
<evidence type="ECO:0000256" key="2">
    <source>
        <dbReference type="ARBA" id="ARBA00023125"/>
    </source>
</evidence>
<dbReference type="PROSITE" id="PS01124">
    <property type="entry name" value="HTH_ARAC_FAMILY_2"/>
    <property type="match status" value="1"/>
</dbReference>
<accession>A0ABS3MW84</accession>
<dbReference type="EMBL" id="JAGDEL010000001">
    <property type="protein sequence ID" value="MBO1510286.1"/>
    <property type="molecule type" value="Genomic_DNA"/>
</dbReference>
<dbReference type="InterPro" id="IPR018062">
    <property type="entry name" value="HTH_AraC-typ_CS"/>
</dbReference>
<dbReference type="Proteomes" id="UP000663981">
    <property type="component" value="Unassembled WGS sequence"/>
</dbReference>
<keyword evidence="1" id="KW-0805">Transcription regulation</keyword>
<dbReference type="InterPro" id="IPR037923">
    <property type="entry name" value="HTH-like"/>
</dbReference>
<keyword evidence="2" id="KW-0238">DNA-binding</keyword>
<evidence type="ECO:0000256" key="1">
    <source>
        <dbReference type="ARBA" id="ARBA00023015"/>
    </source>
</evidence>
<dbReference type="PANTHER" id="PTHR43280:SF28">
    <property type="entry name" value="HTH-TYPE TRANSCRIPTIONAL ACTIVATOR RHAS"/>
    <property type="match status" value="1"/>
</dbReference>
<evidence type="ECO:0000256" key="3">
    <source>
        <dbReference type="ARBA" id="ARBA00023163"/>
    </source>
</evidence>
<dbReference type="Gene3D" id="1.10.10.60">
    <property type="entry name" value="Homeodomain-like"/>
    <property type="match status" value="2"/>
</dbReference>
<dbReference type="InterPro" id="IPR009057">
    <property type="entry name" value="Homeodomain-like_sf"/>
</dbReference>
<dbReference type="Pfam" id="PF12833">
    <property type="entry name" value="HTH_18"/>
    <property type="match status" value="1"/>
</dbReference>
<comment type="caution">
    <text evidence="5">The sequence shown here is derived from an EMBL/GenBank/DDBJ whole genome shotgun (WGS) entry which is preliminary data.</text>
</comment>
<evidence type="ECO:0000259" key="4">
    <source>
        <dbReference type="PROSITE" id="PS01124"/>
    </source>
</evidence>
<dbReference type="InterPro" id="IPR014710">
    <property type="entry name" value="RmlC-like_jellyroll"/>
</dbReference>
<feature type="domain" description="HTH araC/xylS-type" evidence="4">
    <location>
        <begin position="184"/>
        <end position="282"/>
    </location>
</feature>
<keyword evidence="3" id="KW-0804">Transcription</keyword>
<keyword evidence="6" id="KW-1185">Reference proteome</keyword>
<dbReference type="RefSeq" id="WP_207974952.1">
    <property type="nucleotide sequence ID" value="NZ_JAGDEL010000001.1"/>
</dbReference>
<sequence length="294" mass="34754">MTIFPMYLSSYPNMDTSFPFHLSINEIKSTFPSHRHDYLEFSLVIEGHGFEIINGKKHKMEPGTFTFILPYQIHEIVAERETHLLLVNCIFDLGLIHDLGLHNLLTDSGEFELEPYLKLNEEHFLKMKQHLYEMLDEYRSNKSYKEVVLKAKMAEVLVLFERNRRVNHSSAFIKKRATKKGIIWDIIQYIHLHYDEDITLSKIAKQFHVSIPYFSELFKEHVGLNFVHFIHEVRIRHACSLLTSTTIPVTEIALEVGYRSFQTFSRVFREQKKVTPTAYRKIHNRQEIKSDLNI</sequence>
<dbReference type="InterPro" id="IPR020449">
    <property type="entry name" value="Tscrpt_reg_AraC-type_HTH"/>
</dbReference>
<dbReference type="Gene3D" id="2.60.120.10">
    <property type="entry name" value="Jelly Rolls"/>
    <property type="match status" value="1"/>
</dbReference>
<dbReference type="PRINTS" id="PR00032">
    <property type="entry name" value="HTHARAC"/>
</dbReference>
<dbReference type="SUPFAM" id="SSF46689">
    <property type="entry name" value="Homeodomain-like"/>
    <property type="match status" value="2"/>
</dbReference>
<reference evidence="5 6" key="1">
    <citation type="submission" date="2021-03" db="EMBL/GenBank/DDBJ databases">
        <title>Whole genome sequence of Metabacillus bambusae BG109.</title>
        <authorList>
            <person name="Jeong J.W."/>
        </authorList>
    </citation>
    <scope>NUCLEOTIDE SEQUENCE [LARGE SCALE GENOMIC DNA]</scope>
    <source>
        <strain evidence="5 6">BG109</strain>
    </source>
</reference>
<evidence type="ECO:0000313" key="6">
    <source>
        <dbReference type="Proteomes" id="UP000663981"/>
    </source>
</evidence>
<dbReference type="Pfam" id="PF02311">
    <property type="entry name" value="AraC_binding"/>
    <property type="match status" value="1"/>
</dbReference>
<name>A0ABS3MW84_9BACI</name>
<organism evidence="5 6">
    <name type="scientific">Metabacillus bambusae</name>
    <dbReference type="NCBI Taxonomy" id="2795218"/>
    <lineage>
        <taxon>Bacteria</taxon>
        <taxon>Bacillati</taxon>
        <taxon>Bacillota</taxon>
        <taxon>Bacilli</taxon>
        <taxon>Bacillales</taxon>
        <taxon>Bacillaceae</taxon>
        <taxon>Metabacillus</taxon>
    </lineage>
</organism>
<dbReference type="PROSITE" id="PS00041">
    <property type="entry name" value="HTH_ARAC_FAMILY_1"/>
    <property type="match status" value="1"/>
</dbReference>
<gene>
    <name evidence="5" type="ORF">I7822_01115</name>
</gene>
<proteinExistence type="predicted"/>
<dbReference type="SMART" id="SM00342">
    <property type="entry name" value="HTH_ARAC"/>
    <property type="match status" value="1"/>
</dbReference>
<dbReference type="InterPro" id="IPR003313">
    <property type="entry name" value="AraC-bd"/>
</dbReference>